<dbReference type="RefSeq" id="WP_109333908.1">
    <property type="nucleotide sequence ID" value="NZ_CP021354.1"/>
</dbReference>
<organism evidence="1 2">
    <name type="scientific">Rhodococcus oxybenzonivorans</name>
    <dbReference type="NCBI Taxonomy" id="1990687"/>
    <lineage>
        <taxon>Bacteria</taxon>
        <taxon>Bacillati</taxon>
        <taxon>Actinomycetota</taxon>
        <taxon>Actinomycetes</taxon>
        <taxon>Mycobacteriales</taxon>
        <taxon>Nocardiaceae</taxon>
        <taxon>Rhodococcus</taxon>
    </lineage>
</organism>
<proteinExistence type="predicted"/>
<keyword evidence="2" id="KW-1185">Reference proteome</keyword>
<accession>A0A2S2C1F9</accession>
<dbReference type="KEGG" id="roz:CBI38_27345"/>
<protein>
    <submittedName>
        <fullName evidence="1">Uncharacterized protein</fullName>
    </submittedName>
</protein>
<evidence type="ECO:0000313" key="1">
    <source>
        <dbReference type="EMBL" id="AWK74721.1"/>
    </source>
</evidence>
<dbReference type="AlphaFoldDB" id="A0A2S2C1F9"/>
<dbReference type="EMBL" id="CP021354">
    <property type="protein sequence ID" value="AWK74721.1"/>
    <property type="molecule type" value="Genomic_DNA"/>
</dbReference>
<gene>
    <name evidence="1" type="ORF">CBI38_27345</name>
</gene>
<sequence length="157" mass="16523">MWPTHWPTVARDIAEAVDTALAAARSSDTAALTEAAAKLAGAPPEQVRVVLAAVVRELLETLHPDGLTGEDVQDVLGRCARAAALWLPFVPVDAFVSVLTGALGVTEVEENPRSPECVFEAAVLVIADLSATAAVPATDYLRRALDEIARAETVEMP</sequence>
<name>A0A2S2C1F9_9NOCA</name>
<dbReference type="OrthoDB" id="3405034at2"/>
<evidence type="ECO:0000313" key="2">
    <source>
        <dbReference type="Proteomes" id="UP000245711"/>
    </source>
</evidence>
<dbReference type="Proteomes" id="UP000245711">
    <property type="component" value="Chromosome"/>
</dbReference>
<reference evidence="1 2" key="1">
    <citation type="submission" date="2017-05" db="EMBL/GenBank/DDBJ databases">
        <title>Isolation of Rhodococcus sp. S2-17 biodegrading of BP-3.</title>
        <authorList>
            <person name="Lee Y."/>
            <person name="Kim K.H."/>
            <person name="Chun B.H."/>
            <person name="Jung H.S."/>
            <person name="Jeon C.O."/>
        </authorList>
    </citation>
    <scope>NUCLEOTIDE SEQUENCE [LARGE SCALE GENOMIC DNA]</scope>
    <source>
        <strain evidence="1 2">S2-17</strain>
    </source>
</reference>